<evidence type="ECO:0000313" key="1">
    <source>
        <dbReference type="EMBL" id="MBK1869478.1"/>
    </source>
</evidence>
<protein>
    <submittedName>
        <fullName evidence="1">Uncharacterized protein</fullName>
    </submittedName>
</protein>
<evidence type="ECO:0000313" key="2">
    <source>
        <dbReference type="Proteomes" id="UP000616151"/>
    </source>
</evidence>
<reference evidence="1" key="1">
    <citation type="submission" date="2021-01" db="EMBL/GenBank/DDBJ databases">
        <authorList>
            <person name="Sun Q."/>
        </authorList>
    </citation>
    <scope>NUCLEOTIDE SEQUENCE</scope>
    <source>
        <strain evidence="1">YIM B02566</strain>
    </source>
</reference>
<sequence>MAIRDRISATAPNITVMIANTAQRDPRLEEFASRRPTLIVSPTALGAFAPRRGRLYQGRAISKDEQLARLAALGIPVPRTAILSPGLALDPAVWGSHVIIKPTSSRSSGGVGFTIVPAGKVGLRGPEDYPEGHPGRLAPLMVQQFIVTGPSARHYRVNTLFGRALYCLLNLSTDSLPDLAAVGDSLTSGALATNSHDPAKRGFELVADEDVLALAKRCHEAFPDVPLKGIDIIRDHRTGQLYVLELNCTSNTWHISSNYFAPFRSGPITKEKMIAQFGAWDVAATTLIERTRLEAE</sequence>
<organism evidence="1 2">
    <name type="scientific">Taklimakanibacter albus</name>
    <dbReference type="NCBI Taxonomy" id="2800327"/>
    <lineage>
        <taxon>Bacteria</taxon>
        <taxon>Pseudomonadati</taxon>
        <taxon>Pseudomonadota</taxon>
        <taxon>Alphaproteobacteria</taxon>
        <taxon>Hyphomicrobiales</taxon>
        <taxon>Aestuariivirgaceae</taxon>
        <taxon>Taklimakanibacter</taxon>
    </lineage>
</organism>
<keyword evidence="2" id="KW-1185">Reference proteome</keyword>
<comment type="caution">
    <text evidence="1">The sequence shown here is derived from an EMBL/GenBank/DDBJ whole genome shotgun (WGS) entry which is preliminary data.</text>
</comment>
<gene>
    <name evidence="1" type="ORF">JHL16_24170</name>
</gene>
<accession>A0ACC5RA41</accession>
<name>A0ACC5RA41_9HYPH</name>
<dbReference type="EMBL" id="JAENHL010000008">
    <property type="protein sequence ID" value="MBK1869478.1"/>
    <property type="molecule type" value="Genomic_DNA"/>
</dbReference>
<dbReference type="Proteomes" id="UP000616151">
    <property type="component" value="Unassembled WGS sequence"/>
</dbReference>
<proteinExistence type="predicted"/>